<keyword evidence="1" id="KW-0732">Signal</keyword>
<organism evidence="2 3">
    <name type="scientific">Paraburkholderia phytofirmans (strain DSM 17436 / LMG 22146 / PsJN)</name>
    <name type="common">Burkholderia phytofirmans</name>
    <dbReference type="NCBI Taxonomy" id="398527"/>
    <lineage>
        <taxon>Bacteria</taxon>
        <taxon>Pseudomonadati</taxon>
        <taxon>Pseudomonadota</taxon>
        <taxon>Betaproteobacteria</taxon>
        <taxon>Burkholderiales</taxon>
        <taxon>Burkholderiaceae</taxon>
        <taxon>Paraburkholderia</taxon>
    </lineage>
</organism>
<proteinExistence type="predicted"/>
<reference evidence="2 3" key="1">
    <citation type="journal article" date="2011" name="J. Bacteriol.">
        <title>Complete genome sequence of the plant growth-promoting endophyte Burkholderia phytofirmans strain PsJN.</title>
        <authorList>
            <person name="Weilharter A."/>
            <person name="Mitter B."/>
            <person name="Shin M.V."/>
            <person name="Chain P.S."/>
            <person name="Nowak J."/>
            <person name="Sessitsch A."/>
        </authorList>
    </citation>
    <scope>NUCLEOTIDE SEQUENCE [LARGE SCALE GENOMIC DNA]</scope>
    <source>
        <strain evidence="3">DSM 17436 / LMG 22146 / PsJN</strain>
    </source>
</reference>
<dbReference type="RefSeq" id="WP_012426635.1">
    <property type="nucleotide sequence ID" value="NC_010676.1"/>
</dbReference>
<feature type="signal peptide" evidence="1">
    <location>
        <begin position="1"/>
        <end position="23"/>
    </location>
</feature>
<dbReference type="PROSITE" id="PS51257">
    <property type="entry name" value="PROKAR_LIPOPROTEIN"/>
    <property type="match status" value="1"/>
</dbReference>
<dbReference type="KEGG" id="bpy:Bphyt_4757"/>
<dbReference type="eggNOG" id="ENOG5032BG2">
    <property type="taxonomic scope" value="Bacteria"/>
</dbReference>
<evidence type="ECO:0008006" key="4">
    <source>
        <dbReference type="Google" id="ProtNLM"/>
    </source>
</evidence>
<dbReference type="HOGENOM" id="CLU_129162_2_0_4"/>
<gene>
    <name evidence="2" type="ordered locus">Bphyt_4757</name>
</gene>
<evidence type="ECO:0000313" key="2">
    <source>
        <dbReference type="EMBL" id="ACD19122.1"/>
    </source>
</evidence>
<evidence type="ECO:0000256" key="1">
    <source>
        <dbReference type="SAM" id="SignalP"/>
    </source>
</evidence>
<sequence length="92" mass="9904" precursor="true">MKVIRHLIIAAALGAGLVSCAQAHVFVGVGLGVGGPVFPVVPAYVPPPVYYAPPPPPPPPVYTAPVVIGYYGHPYYPRYYGGWGYGYGYWRR</sequence>
<accession>B2TDT2</accession>
<name>B2TDT2_PARPJ</name>
<dbReference type="AlphaFoldDB" id="B2TDT2"/>
<dbReference type="Proteomes" id="UP000001739">
    <property type="component" value="Chromosome 2"/>
</dbReference>
<dbReference type="STRING" id="398527.Bphyt_4757"/>
<evidence type="ECO:0000313" key="3">
    <source>
        <dbReference type="Proteomes" id="UP000001739"/>
    </source>
</evidence>
<feature type="chain" id="PRO_5002782478" description="Transmembrane protein" evidence="1">
    <location>
        <begin position="24"/>
        <end position="92"/>
    </location>
</feature>
<dbReference type="EMBL" id="CP001053">
    <property type="protein sequence ID" value="ACD19122.1"/>
    <property type="molecule type" value="Genomic_DNA"/>
</dbReference>
<protein>
    <recommendedName>
        <fullName evidence="4">Transmembrane protein</fullName>
    </recommendedName>
</protein>